<dbReference type="GO" id="GO:0008320">
    <property type="term" value="F:protein transmembrane transporter activity"/>
    <property type="evidence" value="ECO:0007669"/>
    <property type="project" value="TreeGrafter"/>
</dbReference>
<dbReference type="PANTHER" id="PTHR34597:SF3">
    <property type="entry name" value="OUTER MEMBRANE TRANSPORTER CDIB"/>
    <property type="match status" value="1"/>
</dbReference>
<evidence type="ECO:0000256" key="4">
    <source>
        <dbReference type="ARBA" id="ARBA00022692"/>
    </source>
</evidence>
<dbReference type="RefSeq" id="WP_152802073.1">
    <property type="nucleotide sequence ID" value="NZ_WHUF01000001.1"/>
</dbReference>
<organism evidence="12 13">
    <name type="scientific">Rugamonas rivuli</name>
    <dbReference type="NCBI Taxonomy" id="2743358"/>
    <lineage>
        <taxon>Bacteria</taxon>
        <taxon>Pseudomonadati</taxon>
        <taxon>Pseudomonadota</taxon>
        <taxon>Betaproteobacteria</taxon>
        <taxon>Burkholderiales</taxon>
        <taxon>Oxalobacteraceae</taxon>
        <taxon>Telluria group</taxon>
        <taxon>Rugamonas</taxon>
    </lineage>
</organism>
<keyword evidence="4" id="KW-0812">Transmembrane</keyword>
<comment type="caution">
    <text evidence="12">The sequence shown here is derived from an EMBL/GenBank/DDBJ whole genome shotgun (WGS) entry which is preliminary data.</text>
</comment>
<keyword evidence="7" id="KW-0998">Cell outer membrane</keyword>
<evidence type="ECO:0000313" key="12">
    <source>
        <dbReference type="EMBL" id="MQA18811.1"/>
    </source>
</evidence>
<accession>A0A843S9A8</accession>
<dbReference type="Pfam" id="PF03865">
    <property type="entry name" value="ShlB"/>
    <property type="match status" value="1"/>
</dbReference>
<dbReference type="InterPro" id="IPR051544">
    <property type="entry name" value="TPS_OM_transporter"/>
</dbReference>
<dbReference type="GO" id="GO:0006811">
    <property type="term" value="P:monoatomic ion transport"/>
    <property type="evidence" value="ECO:0007669"/>
    <property type="project" value="UniProtKB-KW"/>
</dbReference>
<dbReference type="GO" id="GO:0046819">
    <property type="term" value="P:protein secretion by the type V secretion system"/>
    <property type="evidence" value="ECO:0007669"/>
    <property type="project" value="TreeGrafter"/>
</dbReference>
<evidence type="ECO:0000259" key="9">
    <source>
        <dbReference type="Pfam" id="PF03865"/>
    </source>
</evidence>
<keyword evidence="5" id="KW-0813">Transport</keyword>
<dbReference type="InterPro" id="IPR035251">
    <property type="entry name" value="ShlB_POTRA"/>
</dbReference>
<comment type="subcellular location">
    <subcellularLocation>
        <location evidence="1">Cell outer membrane</location>
    </subcellularLocation>
</comment>
<evidence type="ECO:0000256" key="8">
    <source>
        <dbReference type="SAM" id="MobiDB-lite"/>
    </source>
</evidence>
<dbReference type="PANTHER" id="PTHR34597">
    <property type="entry name" value="SLR1661 PROTEIN"/>
    <property type="match status" value="1"/>
</dbReference>
<keyword evidence="5" id="KW-0406">Ion transport</keyword>
<dbReference type="Pfam" id="PF17287">
    <property type="entry name" value="POTRA_3"/>
    <property type="match status" value="1"/>
</dbReference>
<dbReference type="FunFam" id="2.40.160.50:FF:000009">
    <property type="entry name" value="Putative hemolysin activator protein"/>
    <property type="match status" value="1"/>
</dbReference>
<name>A0A843S9A8_9BURK</name>
<feature type="domain" description="Polypeptide-transport-associated ShlB-type" evidence="10">
    <location>
        <begin position="77"/>
        <end position="152"/>
    </location>
</feature>
<dbReference type="Gene3D" id="3.10.20.310">
    <property type="entry name" value="membrane protein fhac"/>
    <property type="match status" value="1"/>
</dbReference>
<evidence type="ECO:0000256" key="2">
    <source>
        <dbReference type="ARBA" id="ARBA00009055"/>
    </source>
</evidence>
<dbReference type="Gene3D" id="2.40.160.50">
    <property type="entry name" value="membrane protein fhac: a member of the omp85/tpsb transporter family"/>
    <property type="match status" value="1"/>
</dbReference>
<proteinExistence type="inferred from homology"/>
<evidence type="ECO:0000256" key="1">
    <source>
        <dbReference type="ARBA" id="ARBA00004442"/>
    </source>
</evidence>
<evidence type="ECO:0000256" key="5">
    <source>
        <dbReference type="ARBA" id="ARBA00023065"/>
    </source>
</evidence>
<dbReference type="EMBL" id="WHUF01000001">
    <property type="protein sequence ID" value="MQA18811.1"/>
    <property type="molecule type" value="Genomic_DNA"/>
</dbReference>
<protein>
    <submittedName>
        <fullName evidence="12">ShlB/FhaC/HecB family hemolysin secretion/activation protein</fullName>
    </submittedName>
</protein>
<dbReference type="PIRSF" id="PIRSF029745">
    <property type="entry name" value="FhaC"/>
    <property type="match status" value="1"/>
</dbReference>
<feature type="domain" description="ShlB POTRA" evidence="11">
    <location>
        <begin position="153"/>
        <end position="211"/>
    </location>
</feature>
<comment type="similarity">
    <text evidence="2">Belongs to the TPS (TC 1.B.20) family.</text>
</comment>
<dbReference type="InterPro" id="IPR027282">
    <property type="entry name" value="TPS"/>
</dbReference>
<sequence length="565" mass="61573">MQQASSRLYGMILLYGLVNQSAHGQSQADIAAQQIQRQQQRERAQNEQAEEQRPAVRLPREPVKAAAVYPLDETPCFPIRHIALQGEQSAQFAWALGAVADAAGLCLGSAGVNAVIGKVQNALIAAGYVTTRVLAAPQDLRGGELNLVLVPGRIRAIRFADAAAGASNARASWRTALPARPGDILNLRDIEQALENFKRVPTAEADIEIVPGEQPGESDLLIKWRQARPVRLSLSADDSGSDSTGKYQGGATVSLDNLLGWQELAYFSVNRDLTAHGRDHGTRNYALHYSMPAGYWLFSLNASRYRYYQAIAGANQTYVYSGTSGNVDLKAARVLYRDAARKTTASLRLYQRRSNNFIDDTEVQVQRRQMGGFELGLTHKEFIGDATLDANLLYKRGAHMFGTLPAPEEEFGDGTSRPAIINADATLTLPFALGASKLQYQGNVRAQWNRSTLIPQDRFAIGGRYTVRGFDGETSLSAERGWLLRNDVSWSVSDSMQLYLGLDYGQVSGAHAAALAGTSLAGGALGWRGQLGGIQIDLFIGRPLRKPEHFRTAPNAGGFSLNYQY</sequence>
<evidence type="ECO:0000256" key="6">
    <source>
        <dbReference type="ARBA" id="ARBA00023136"/>
    </source>
</evidence>
<dbReference type="Proteomes" id="UP000444318">
    <property type="component" value="Unassembled WGS sequence"/>
</dbReference>
<feature type="domain" description="Haemolysin activator HlyB C-terminal" evidence="9">
    <location>
        <begin position="216"/>
        <end position="529"/>
    </location>
</feature>
<gene>
    <name evidence="12" type="ORF">GEV01_04710</name>
</gene>
<dbReference type="Pfam" id="PF08479">
    <property type="entry name" value="POTRA_2"/>
    <property type="match status" value="1"/>
</dbReference>
<evidence type="ECO:0000313" key="13">
    <source>
        <dbReference type="Proteomes" id="UP000444318"/>
    </source>
</evidence>
<keyword evidence="13" id="KW-1185">Reference proteome</keyword>
<dbReference type="AlphaFoldDB" id="A0A843S9A8"/>
<keyword evidence="3" id="KW-1134">Transmembrane beta strand</keyword>
<feature type="compositionally biased region" description="Basic and acidic residues" evidence="8">
    <location>
        <begin position="39"/>
        <end position="56"/>
    </location>
</feature>
<evidence type="ECO:0000259" key="10">
    <source>
        <dbReference type="Pfam" id="PF08479"/>
    </source>
</evidence>
<dbReference type="GO" id="GO:0009279">
    <property type="term" value="C:cell outer membrane"/>
    <property type="evidence" value="ECO:0007669"/>
    <property type="project" value="UniProtKB-SubCell"/>
</dbReference>
<keyword evidence="6" id="KW-0472">Membrane</keyword>
<feature type="region of interest" description="Disordered" evidence="8">
    <location>
        <begin position="29"/>
        <end position="56"/>
    </location>
</feature>
<evidence type="ECO:0000259" key="11">
    <source>
        <dbReference type="Pfam" id="PF17287"/>
    </source>
</evidence>
<dbReference type="GO" id="GO:0098046">
    <property type="term" value="C:type V protein secretion system complex"/>
    <property type="evidence" value="ECO:0007669"/>
    <property type="project" value="TreeGrafter"/>
</dbReference>
<dbReference type="InterPro" id="IPR005565">
    <property type="entry name" value="Hemolysn_activator_HlyB_C"/>
</dbReference>
<feature type="compositionally biased region" description="Low complexity" evidence="8">
    <location>
        <begin position="29"/>
        <end position="38"/>
    </location>
</feature>
<reference evidence="12 13" key="1">
    <citation type="submission" date="2019-10" db="EMBL/GenBank/DDBJ databases">
        <title>Two novel species isolated from a subtropical stream in China.</title>
        <authorList>
            <person name="Lu H."/>
        </authorList>
    </citation>
    <scope>NUCLEOTIDE SEQUENCE [LARGE SCALE GENOMIC DNA]</scope>
    <source>
        <strain evidence="12 13">FT103W</strain>
    </source>
</reference>
<dbReference type="InterPro" id="IPR013686">
    <property type="entry name" value="Polypept-transport_assoc_ShlB"/>
</dbReference>
<evidence type="ECO:0000256" key="3">
    <source>
        <dbReference type="ARBA" id="ARBA00022452"/>
    </source>
</evidence>
<evidence type="ECO:0000256" key="7">
    <source>
        <dbReference type="ARBA" id="ARBA00023237"/>
    </source>
</evidence>